<comment type="caution">
    <text evidence="1">The sequence shown here is derived from an EMBL/GenBank/DDBJ whole genome shotgun (WGS) entry which is preliminary data.</text>
</comment>
<gene>
    <name evidence="1" type="ORF">E5331_01105</name>
</gene>
<organism evidence="1 2">
    <name type="scientific">Lepagella muris</name>
    <dbReference type="NCBI Taxonomy" id="3032870"/>
    <lineage>
        <taxon>Bacteria</taxon>
        <taxon>Pseudomonadati</taxon>
        <taxon>Bacteroidota</taxon>
        <taxon>Bacteroidia</taxon>
        <taxon>Bacteroidales</taxon>
        <taxon>Muribaculaceae</taxon>
        <taxon>Lepagella</taxon>
    </lineage>
</organism>
<sequence>MKSYSDFGIDIPSGRNSGKMKVTCPKCRDRRTNKRDKSLSVDLDKGVWHCHYCSWSGTIHVGERSHDAPKKEYRRPTPRPITTLSRKLVEWFNGRGISENTLKKMKINEGEHYMPQKGKKMNTVQFNYYLNGELINVKYRTGDKDFMLESGAELIPYNLDSITGQSECIITEGEMDCLSFVEIGKSNCISVPNGANSNLTYLDDFIDGWFEDKETIYIASDTDTKGLLLRDELIRRFGAERCKIVTYGDDCKDANEHLQKYGKESLENCLRNAKEVKVDGVFSLNDYEDELDSIYEHGLQKGFLVGHPNLDALISLETKRLFIVTGIPGSGKSEFIDEMCVRLNILYDFKVGFFSPENMPMQYHAVKLMEKLCGKKLQSTPHSEHISPEQYARAKDYYRNNFFHVLPEDGSTIDNILAKAKYLVRRWGIRIFVLDPFNRIEHEQSRGETETQYISRLLNRMSAFAQQNDLLFILMAHPTKVRKDNGNGGVPTMYDISGSATFFDKADFGMVVHRERDESKNYTLARVEKVKFRHLGQPGDATFKFNVINGRFIPWKQSDGIAVDYRADMVDFVKQKLNDKVKIPQTQMELPWENMPSMPNMTASSPIESDPDFPFGPIDPNEPLPF</sequence>
<proteinExistence type="predicted"/>
<protein>
    <submittedName>
        <fullName evidence="1">Bifunctional DNA primase/helicase</fullName>
    </submittedName>
</protein>
<keyword evidence="2" id="KW-1185">Reference proteome</keyword>
<dbReference type="EMBL" id="SRYB01000001">
    <property type="protein sequence ID" value="TGY81009.1"/>
    <property type="molecule type" value="Genomic_DNA"/>
</dbReference>
<accession>A0AC61RKS5</accession>
<name>A0AC61RKS5_9BACT</name>
<evidence type="ECO:0000313" key="1">
    <source>
        <dbReference type="EMBL" id="TGY81009.1"/>
    </source>
</evidence>
<reference evidence="1" key="1">
    <citation type="submission" date="2019-04" db="EMBL/GenBank/DDBJ databases">
        <title>Microbes associate with the intestines of laboratory mice.</title>
        <authorList>
            <person name="Navarre W."/>
            <person name="Wong E."/>
            <person name="Huang K."/>
            <person name="Tropini C."/>
            <person name="Ng K."/>
            <person name="Yu B."/>
        </authorList>
    </citation>
    <scope>NUCLEOTIDE SEQUENCE</scope>
    <source>
        <strain evidence="1">NM04_E33</strain>
    </source>
</reference>
<evidence type="ECO:0000313" key="2">
    <source>
        <dbReference type="Proteomes" id="UP000306319"/>
    </source>
</evidence>
<dbReference type="Proteomes" id="UP000306319">
    <property type="component" value="Unassembled WGS sequence"/>
</dbReference>